<reference evidence="2 3" key="1">
    <citation type="submission" date="2016-10" db="EMBL/GenBank/DDBJ databases">
        <authorList>
            <person name="de Groot N.N."/>
        </authorList>
    </citation>
    <scope>NUCLEOTIDE SEQUENCE [LARGE SCALE GENOMIC DNA]</scope>
    <source>
        <strain evidence="3">KMM 9023,NRIC 0796,JCM 17311,KCTC 23692</strain>
    </source>
</reference>
<dbReference type="STRING" id="871652.SAMN04515673_11311"/>
<feature type="transmembrane region" description="Helical" evidence="1">
    <location>
        <begin position="142"/>
        <end position="164"/>
    </location>
</feature>
<keyword evidence="1" id="KW-0472">Membrane</keyword>
<keyword evidence="1" id="KW-1133">Transmembrane helix</keyword>
<accession>A0A1I6EK00</accession>
<dbReference type="EMBL" id="FOYI01000013">
    <property type="protein sequence ID" value="SFR17881.1"/>
    <property type="molecule type" value="Genomic_DNA"/>
</dbReference>
<proteinExistence type="predicted"/>
<gene>
    <name evidence="2" type="ORF">SAMN04515673_11311</name>
</gene>
<dbReference type="AlphaFoldDB" id="A0A1I6EK00"/>
<evidence type="ECO:0008006" key="4">
    <source>
        <dbReference type="Google" id="ProtNLM"/>
    </source>
</evidence>
<feature type="transmembrane region" description="Helical" evidence="1">
    <location>
        <begin position="102"/>
        <end position="121"/>
    </location>
</feature>
<evidence type="ECO:0000313" key="2">
    <source>
        <dbReference type="EMBL" id="SFR17881.1"/>
    </source>
</evidence>
<organism evidence="2 3">
    <name type="scientific">Poseidonocella sedimentorum</name>
    <dbReference type="NCBI Taxonomy" id="871652"/>
    <lineage>
        <taxon>Bacteria</taxon>
        <taxon>Pseudomonadati</taxon>
        <taxon>Pseudomonadota</taxon>
        <taxon>Alphaproteobacteria</taxon>
        <taxon>Rhodobacterales</taxon>
        <taxon>Roseobacteraceae</taxon>
        <taxon>Poseidonocella</taxon>
    </lineage>
</organism>
<dbReference type="OrthoDB" id="7847071at2"/>
<keyword evidence="3" id="KW-1185">Reference proteome</keyword>
<name>A0A1I6EK00_9RHOB</name>
<sequence>MNFFDTVLDLIDMRSFSSLWFWIVLAWVWTRATFRVLGVPIDILAEAERGDPHAVDDVDGLGEMAARRLVARHAAMSLWELAALAFVFTVLVLLAWLYRIELAQALVCLAVPLAVVHWLTLRSARRVVAAAQQGETLRRTISALRLRIQAVAVVAIFVTTLYGMQQNLSIRPFGG</sequence>
<keyword evidence="1" id="KW-0812">Transmembrane</keyword>
<protein>
    <recommendedName>
        <fullName evidence="4">Component of SufBCD complex</fullName>
    </recommendedName>
</protein>
<dbReference type="RefSeq" id="WP_092082096.1">
    <property type="nucleotide sequence ID" value="NZ_FOYI01000013.1"/>
</dbReference>
<evidence type="ECO:0000313" key="3">
    <source>
        <dbReference type="Proteomes" id="UP000199302"/>
    </source>
</evidence>
<evidence type="ECO:0000256" key="1">
    <source>
        <dbReference type="SAM" id="Phobius"/>
    </source>
</evidence>
<dbReference type="Proteomes" id="UP000199302">
    <property type="component" value="Unassembled WGS sequence"/>
</dbReference>
<feature type="transmembrane region" description="Helical" evidence="1">
    <location>
        <begin position="77"/>
        <end position="96"/>
    </location>
</feature>